<dbReference type="InterPro" id="IPR011604">
    <property type="entry name" value="PDDEXK-like_dom_sf"/>
</dbReference>
<sequence>MEIIDHIEQGSPEWIDLRLGIITCSEMSSIRADGAGACSYINGLAFERLTGESASVFDGNDWTKRGQELEPVARNMYEVKTGLEVSMVSFVKNKGFGYSPDGLIYNSNHLIGAIEIKVKQPYEQMHILRSGEIPKKHLDQLHGGLSCAELDWIDFVSYCPSLPLFIKRIYAKDCKDQMEKIESLIVKYNQMIDEAVNQIADMY</sequence>
<dbReference type="InterPro" id="IPR019080">
    <property type="entry name" value="YqaJ_viral_recombinase"/>
</dbReference>
<feature type="coiled-coil region" evidence="1">
    <location>
        <begin position="171"/>
        <end position="198"/>
    </location>
</feature>
<dbReference type="EMBL" id="WNDP01000027">
    <property type="protein sequence ID" value="KAF1026203.1"/>
    <property type="molecule type" value="Genomic_DNA"/>
</dbReference>
<dbReference type="Gene3D" id="3.90.320.10">
    <property type="match status" value="1"/>
</dbReference>
<dbReference type="Pfam" id="PF09588">
    <property type="entry name" value="YqaJ"/>
    <property type="match status" value="1"/>
</dbReference>
<organism evidence="3 4">
    <name type="scientific">Acinetobacter bereziniae</name>
    <name type="common">Acinetobacter genomosp. 10</name>
    <dbReference type="NCBI Taxonomy" id="106648"/>
    <lineage>
        <taxon>Bacteria</taxon>
        <taxon>Pseudomonadati</taxon>
        <taxon>Pseudomonadota</taxon>
        <taxon>Gammaproteobacteria</taxon>
        <taxon>Moraxellales</taxon>
        <taxon>Moraxellaceae</taxon>
        <taxon>Acinetobacter</taxon>
    </lineage>
</organism>
<accession>A0A833PDH8</accession>
<comment type="caution">
    <text evidence="3">The sequence shown here is derived from an EMBL/GenBank/DDBJ whole genome shotgun (WGS) entry which is preliminary data.</text>
</comment>
<protein>
    <recommendedName>
        <fullName evidence="2">YqaJ viral recombinase domain-containing protein</fullName>
    </recommendedName>
</protein>
<dbReference type="PANTHER" id="PTHR46609:SF6">
    <property type="entry name" value="EXONUCLEASE, PHAGE-TYPE_RECB, C-TERMINAL DOMAIN-CONTAINING PROTEIN-RELATED"/>
    <property type="match status" value="1"/>
</dbReference>
<dbReference type="SUPFAM" id="SSF52980">
    <property type="entry name" value="Restriction endonuclease-like"/>
    <property type="match status" value="1"/>
</dbReference>
<dbReference type="InterPro" id="IPR011335">
    <property type="entry name" value="Restrct_endonuc-II-like"/>
</dbReference>
<evidence type="ECO:0000313" key="4">
    <source>
        <dbReference type="Proteomes" id="UP000490535"/>
    </source>
</evidence>
<dbReference type="CDD" id="cd22343">
    <property type="entry name" value="PDDEXK_lambda_exonuclease-like"/>
    <property type="match status" value="1"/>
</dbReference>
<dbReference type="PANTHER" id="PTHR46609">
    <property type="entry name" value="EXONUCLEASE, PHAGE-TYPE/RECB, C-TERMINAL DOMAIN-CONTAINING PROTEIN"/>
    <property type="match status" value="1"/>
</dbReference>
<evidence type="ECO:0000256" key="1">
    <source>
        <dbReference type="SAM" id="Coils"/>
    </source>
</evidence>
<evidence type="ECO:0000313" key="3">
    <source>
        <dbReference type="EMBL" id="KAF1026203.1"/>
    </source>
</evidence>
<dbReference type="Proteomes" id="UP000490535">
    <property type="component" value="Unassembled WGS sequence"/>
</dbReference>
<evidence type="ECO:0000259" key="2">
    <source>
        <dbReference type="Pfam" id="PF09588"/>
    </source>
</evidence>
<reference evidence="4" key="1">
    <citation type="journal article" date="2020" name="MBio">
        <title>Horizontal gene transfer to a defensive symbiont with a reduced genome amongst a multipartite beetle microbiome.</title>
        <authorList>
            <person name="Waterworth S.C."/>
            <person name="Florez L.V."/>
            <person name="Rees E.R."/>
            <person name="Hertweck C."/>
            <person name="Kaltenpoth M."/>
            <person name="Kwan J.C."/>
        </authorList>
    </citation>
    <scope>NUCLEOTIDE SEQUENCE [LARGE SCALE GENOMIC DNA]</scope>
</reference>
<name>A0A833PDH8_ACIBZ</name>
<dbReference type="AlphaFoldDB" id="A0A833PDH8"/>
<proteinExistence type="predicted"/>
<gene>
    <name evidence="3" type="ORF">GAK29_01465</name>
</gene>
<dbReference type="InterPro" id="IPR051703">
    <property type="entry name" value="NF-kappa-B_Signaling_Reg"/>
</dbReference>
<keyword evidence="1" id="KW-0175">Coiled coil</keyword>
<feature type="domain" description="YqaJ viral recombinase" evidence="2">
    <location>
        <begin position="13"/>
        <end position="149"/>
    </location>
</feature>